<dbReference type="EMBL" id="MU825915">
    <property type="protein sequence ID" value="KAJ7382749.1"/>
    <property type="molecule type" value="Genomic_DNA"/>
</dbReference>
<keyword evidence="4" id="KW-1185">Reference proteome</keyword>
<dbReference type="PANTHER" id="PTHR24543">
    <property type="entry name" value="MULTICOPPER OXIDASE-RELATED"/>
    <property type="match status" value="1"/>
</dbReference>
<evidence type="ECO:0000313" key="3">
    <source>
        <dbReference type="EMBL" id="KAJ7382749.1"/>
    </source>
</evidence>
<dbReference type="Proteomes" id="UP001163046">
    <property type="component" value="Unassembled WGS sequence"/>
</dbReference>
<evidence type="ECO:0000259" key="1">
    <source>
        <dbReference type="PROSITE" id="PS50022"/>
    </source>
</evidence>
<protein>
    <submittedName>
        <fullName evidence="3">Uncharacterized protein</fullName>
    </submittedName>
</protein>
<dbReference type="PROSITE" id="PS50041">
    <property type="entry name" value="C_TYPE_LECTIN_2"/>
    <property type="match status" value="1"/>
</dbReference>
<dbReference type="PROSITE" id="PS01285">
    <property type="entry name" value="FA58C_1"/>
    <property type="match status" value="1"/>
</dbReference>
<dbReference type="CDD" id="cd00037">
    <property type="entry name" value="CLECT"/>
    <property type="match status" value="1"/>
</dbReference>
<evidence type="ECO:0000313" key="4">
    <source>
        <dbReference type="Proteomes" id="UP001163046"/>
    </source>
</evidence>
<dbReference type="Gene3D" id="3.10.100.10">
    <property type="entry name" value="Mannose-Binding Protein A, subunit A"/>
    <property type="match status" value="1"/>
</dbReference>
<dbReference type="Pfam" id="PF00754">
    <property type="entry name" value="F5_F8_type_C"/>
    <property type="match status" value="2"/>
</dbReference>
<dbReference type="InterPro" id="IPR008979">
    <property type="entry name" value="Galactose-bd-like_sf"/>
</dbReference>
<dbReference type="Pfam" id="PF00059">
    <property type="entry name" value="Lectin_C"/>
    <property type="match status" value="1"/>
</dbReference>
<dbReference type="Gene3D" id="2.60.120.260">
    <property type="entry name" value="Galactose-binding domain-like"/>
    <property type="match status" value="2"/>
</dbReference>
<name>A0A9W9ZMG5_9CNID</name>
<proteinExistence type="predicted"/>
<comment type="caution">
    <text evidence="3">The sequence shown here is derived from an EMBL/GenBank/DDBJ whole genome shotgun (WGS) entry which is preliminary data.</text>
</comment>
<gene>
    <name evidence="3" type="ORF">OS493_033034</name>
</gene>
<feature type="domain" description="F5/8 type C" evidence="1">
    <location>
        <begin position="1"/>
        <end position="81"/>
    </location>
</feature>
<sequence length="309" mass="34400">MSASSDLDDPNDLGRPEHAILNNKLGSWCAYYSRAIEWLELDLGSDQTIYGVAVQGSHDSNSKVTKYIISLRANGASEDTWLFEASSVLLIGSTSKVLAIFSRQRQSRGAIRKLTAKCHLQTWFNIGSAPENDFINAHTNSKRWIGLREVPDNRMNWTDDSTEPGYVNWQTGEPVYQDDRDDCTYFSVSSGTWYTKSCGRCYTILFAKKVLATYDVSQWSSSSWKCMTKPELARLHGKPTATPPGVAASRLASIDLGQDVHVSAIFTQGARGDYGFVKSYTLSYKTSDGTWKDYNENGSITVLPCTLFN</sequence>
<dbReference type="InterPro" id="IPR016187">
    <property type="entry name" value="CTDL_fold"/>
</dbReference>
<dbReference type="PROSITE" id="PS50022">
    <property type="entry name" value="FA58C_3"/>
    <property type="match status" value="1"/>
</dbReference>
<dbReference type="InterPro" id="IPR000421">
    <property type="entry name" value="FA58C"/>
</dbReference>
<accession>A0A9W9ZMG5</accession>
<dbReference type="InterPro" id="IPR016186">
    <property type="entry name" value="C-type_lectin-like/link_sf"/>
</dbReference>
<dbReference type="SUPFAM" id="SSF49785">
    <property type="entry name" value="Galactose-binding domain-like"/>
    <property type="match status" value="2"/>
</dbReference>
<reference evidence="3" key="1">
    <citation type="submission" date="2023-01" db="EMBL/GenBank/DDBJ databases">
        <title>Genome assembly of the deep-sea coral Lophelia pertusa.</title>
        <authorList>
            <person name="Herrera S."/>
            <person name="Cordes E."/>
        </authorList>
    </citation>
    <scope>NUCLEOTIDE SEQUENCE</scope>
    <source>
        <strain evidence="3">USNM1676648</strain>
        <tissue evidence="3">Polyp</tissue>
    </source>
</reference>
<feature type="domain" description="C-type lectin" evidence="2">
    <location>
        <begin position="118"/>
        <end position="198"/>
    </location>
</feature>
<evidence type="ECO:0000259" key="2">
    <source>
        <dbReference type="PROSITE" id="PS50041"/>
    </source>
</evidence>
<dbReference type="InterPro" id="IPR001304">
    <property type="entry name" value="C-type_lectin-like"/>
</dbReference>
<dbReference type="AlphaFoldDB" id="A0A9W9ZMG5"/>
<dbReference type="SUPFAM" id="SSF56436">
    <property type="entry name" value="C-type lectin-like"/>
    <property type="match status" value="1"/>
</dbReference>
<organism evidence="3 4">
    <name type="scientific">Desmophyllum pertusum</name>
    <dbReference type="NCBI Taxonomy" id="174260"/>
    <lineage>
        <taxon>Eukaryota</taxon>
        <taxon>Metazoa</taxon>
        <taxon>Cnidaria</taxon>
        <taxon>Anthozoa</taxon>
        <taxon>Hexacorallia</taxon>
        <taxon>Scleractinia</taxon>
        <taxon>Caryophylliina</taxon>
        <taxon>Caryophylliidae</taxon>
        <taxon>Desmophyllum</taxon>
    </lineage>
</organism>